<dbReference type="PROSITE" id="PS50887">
    <property type="entry name" value="GGDEF"/>
    <property type="match status" value="1"/>
</dbReference>
<keyword evidence="2" id="KW-0808">Transferase</keyword>
<dbReference type="GO" id="GO:0052621">
    <property type="term" value="F:diguanylate cyclase activity"/>
    <property type="evidence" value="ECO:0007669"/>
    <property type="project" value="UniProtKB-EC"/>
</dbReference>
<dbReference type="InterPro" id="IPR029016">
    <property type="entry name" value="GAF-like_dom_sf"/>
</dbReference>
<dbReference type="InterPro" id="IPR029787">
    <property type="entry name" value="Nucleotide_cyclase"/>
</dbReference>
<dbReference type="Gene3D" id="3.30.450.40">
    <property type="match status" value="1"/>
</dbReference>
<gene>
    <name evidence="2" type="ORF">QF205_12585</name>
</gene>
<evidence type="ECO:0000259" key="1">
    <source>
        <dbReference type="PROSITE" id="PS50887"/>
    </source>
</evidence>
<dbReference type="NCBIfam" id="TIGR00254">
    <property type="entry name" value="GGDEF"/>
    <property type="match status" value="1"/>
</dbReference>
<evidence type="ECO:0000313" key="2">
    <source>
        <dbReference type="EMBL" id="MDH7453896.1"/>
    </source>
</evidence>
<dbReference type="PANTHER" id="PTHR43102:SF2">
    <property type="entry name" value="GAF DOMAIN-CONTAINING PROTEIN"/>
    <property type="match status" value="1"/>
</dbReference>
<dbReference type="InterPro" id="IPR003018">
    <property type="entry name" value="GAF"/>
</dbReference>
<name>A0ABT6MUH5_9GAMM</name>
<dbReference type="SUPFAM" id="SSF55781">
    <property type="entry name" value="GAF domain-like"/>
    <property type="match status" value="1"/>
</dbReference>
<keyword evidence="3" id="KW-1185">Reference proteome</keyword>
<comment type="caution">
    <text evidence="2">The sequence shown here is derived from an EMBL/GenBank/DDBJ whole genome shotgun (WGS) entry which is preliminary data.</text>
</comment>
<dbReference type="PANTHER" id="PTHR43102">
    <property type="entry name" value="SLR1143 PROTEIN"/>
    <property type="match status" value="1"/>
</dbReference>
<dbReference type="SMART" id="SM00065">
    <property type="entry name" value="GAF"/>
    <property type="match status" value="1"/>
</dbReference>
<dbReference type="EC" id="2.7.7.65" evidence="2"/>
<dbReference type="CDD" id="cd01949">
    <property type="entry name" value="GGDEF"/>
    <property type="match status" value="1"/>
</dbReference>
<dbReference type="Pfam" id="PF00990">
    <property type="entry name" value="GGDEF"/>
    <property type="match status" value="1"/>
</dbReference>
<dbReference type="SMART" id="SM00267">
    <property type="entry name" value="GGDEF"/>
    <property type="match status" value="1"/>
</dbReference>
<dbReference type="Pfam" id="PF01590">
    <property type="entry name" value="GAF"/>
    <property type="match status" value="1"/>
</dbReference>
<accession>A0ABT6MUH5</accession>
<dbReference type="EMBL" id="JARYGX010000023">
    <property type="protein sequence ID" value="MDH7453896.1"/>
    <property type="molecule type" value="Genomic_DNA"/>
</dbReference>
<sequence>MQQAGTPDNEEQRLAALQSLGILDTENEARFDDLVAIAAAVCGVPMGAVTLVDAERQWFKARLGLQASEAPREFAFCGHAILQQGVLVVPDALQDERFRDNPLVTGKDGIRFYAAAPLFGPEGMAVGALCVMDRVPRHLAVYQLQALEALSRQVSAQFELRRVTAELQLQLAERGWYEERLRSLNAELALRNAALDEQVRTDPLTRLANRRALGAALARALSGGGRWCLALLDIDHFKAINDTHGHVVGDEVLVAVATALAGAAGDGVLSRYGGEEFAWLFEGTLEAAQACCERMRAAVASMPQARRVTVSAGLAAVQPGDRPADVLARADRALYAAKRGGRDRLEIA</sequence>
<reference evidence="2" key="2">
    <citation type="submission" date="2023-04" db="EMBL/GenBank/DDBJ databases">
        <authorList>
            <person name="Sun J.-Q."/>
        </authorList>
    </citation>
    <scope>NUCLEOTIDE SEQUENCE</scope>
    <source>
        <strain evidence="2">CC-YY355</strain>
    </source>
</reference>
<reference evidence="2" key="1">
    <citation type="journal article" date="2007" name="Int. J. Syst. Evol. Microbiol.">
        <title>Luteimonas composti sp. nov., a moderately thermophilic bacterium isolated from food waste.</title>
        <authorList>
            <person name="Young C.C."/>
            <person name="Kampfer P."/>
            <person name="Chen W.M."/>
            <person name="Yen W.S."/>
            <person name="Arun A.B."/>
            <person name="Lai W.A."/>
            <person name="Shen F.T."/>
            <person name="Rekha P.D."/>
            <person name="Lin K.Y."/>
            <person name="Chou J.H."/>
        </authorList>
    </citation>
    <scope>NUCLEOTIDE SEQUENCE</scope>
    <source>
        <strain evidence="2">CC-YY355</strain>
    </source>
</reference>
<protein>
    <submittedName>
        <fullName evidence="2">Sensor domain-containing diguanylate cyclase</fullName>
        <ecNumber evidence="2">2.7.7.65</ecNumber>
    </submittedName>
</protein>
<dbReference type="Proteomes" id="UP001160550">
    <property type="component" value="Unassembled WGS sequence"/>
</dbReference>
<proteinExistence type="predicted"/>
<keyword evidence="2" id="KW-0548">Nucleotidyltransferase</keyword>
<feature type="domain" description="GGDEF" evidence="1">
    <location>
        <begin position="225"/>
        <end position="348"/>
    </location>
</feature>
<dbReference type="RefSeq" id="WP_280943104.1">
    <property type="nucleotide sequence ID" value="NZ_JARYGX010000023.1"/>
</dbReference>
<dbReference type="Gene3D" id="3.30.70.270">
    <property type="match status" value="1"/>
</dbReference>
<dbReference type="SUPFAM" id="SSF55073">
    <property type="entry name" value="Nucleotide cyclase"/>
    <property type="match status" value="1"/>
</dbReference>
<dbReference type="InterPro" id="IPR000160">
    <property type="entry name" value="GGDEF_dom"/>
</dbReference>
<dbReference type="InterPro" id="IPR043128">
    <property type="entry name" value="Rev_trsase/Diguanyl_cyclase"/>
</dbReference>
<evidence type="ECO:0000313" key="3">
    <source>
        <dbReference type="Proteomes" id="UP001160550"/>
    </source>
</evidence>
<organism evidence="2 3">
    <name type="scientific">Luteimonas composti</name>
    <dbReference type="NCBI Taxonomy" id="398257"/>
    <lineage>
        <taxon>Bacteria</taxon>
        <taxon>Pseudomonadati</taxon>
        <taxon>Pseudomonadota</taxon>
        <taxon>Gammaproteobacteria</taxon>
        <taxon>Lysobacterales</taxon>
        <taxon>Lysobacteraceae</taxon>
        <taxon>Luteimonas</taxon>
    </lineage>
</organism>